<proteinExistence type="predicted"/>
<dbReference type="SUPFAM" id="SSF54637">
    <property type="entry name" value="Thioesterase/thiol ester dehydrase-isomerase"/>
    <property type="match status" value="1"/>
</dbReference>
<dbReference type="Gene3D" id="3.10.129.10">
    <property type="entry name" value="Hotdog Thioesterase"/>
    <property type="match status" value="1"/>
</dbReference>
<protein>
    <recommendedName>
        <fullName evidence="1">ApeI dehydratase-like domain-containing protein</fullName>
    </recommendedName>
</protein>
<dbReference type="Proteomes" id="UP001501303">
    <property type="component" value="Unassembled WGS sequence"/>
</dbReference>
<evidence type="ECO:0000313" key="2">
    <source>
        <dbReference type="EMBL" id="GAA1930479.1"/>
    </source>
</evidence>
<evidence type="ECO:0000259" key="1">
    <source>
        <dbReference type="Pfam" id="PF22818"/>
    </source>
</evidence>
<dbReference type="InterPro" id="IPR054545">
    <property type="entry name" value="ApeI-like"/>
</dbReference>
<reference evidence="3" key="1">
    <citation type="journal article" date="2019" name="Int. J. Syst. Evol. Microbiol.">
        <title>The Global Catalogue of Microorganisms (GCM) 10K type strain sequencing project: providing services to taxonomists for standard genome sequencing and annotation.</title>
        <authorList>
            <consortium name="The Broad Institute Genomics Platform"/>
            <consortium name="The Broad Institute Genome Sequencing Center for Infectious Disease"/>
            <person name="Wu L."/>
            <person name="Ma J."/>
        </authorList>
    </citation>
    <scope>NUCLEOTIDE SEQUENCE [LARGE SCALE GENOMIC DNA]</scope>
    <source>
        <strain evidence="3">JCM 13581</strain>
    </source>
</reference>
<keyword evidence="3" id="KW-1185">Reference proteome</keyword>
<gene>
    <name evidence="2" type="ORF">GCM10009716_42420</name>
</gene>
<name>A0ABP5B735_9ACTN</name>
<feature type="domain" description="ApeI dehydratase-like" evidence="1">
    <location>
        <begin position="12"/>
        <end position="90"/>
    </location>
</feature>
<dbReference type="RefSeq" id="WP_344265115.1">
    <property type="nucleotide sequence ID" value="NZ_BAAAMJ010000058.1"/>
</dbReference>
<sequence>MDEAASVRQAEAGDAFRATVTVGGEEPFLAGHYPGFPLVPGFLLVQYVHDLVTRSAGLPEGPVVLERARFFGPVGPGEQIGMEVRLVGGQGEVRAMAELTTGAGRAARVTLRYPGGHR</sequence>
<dbReference type="InterPro" id="IPR029069">
    <property type="entry name" value="HotDog_dom_sf"/>
</dbReference>
<organism evidence="2 3">
    <name type="scientific">Streptomyces sodiiphilus</name>
    <dbReference type="NCBI Taxonomy" id="226217"/>
    <lineage>
        <taxon>Bacteria</taxon>
        <taxon>Bacillati</taxon>
        <taxon>Actinomycetota</taxon>
        <taxon>Actinomycetes</taxon>
        <taxon>Kitasatosporales</taxon>
        <taxon>Streptomycetaceae</taxon>
        <taxon>Streptomyces</taxon>
    </lineage>
</organism>
<comment type="caution">
    <text evidence="2">The sequence shown here is derived from an EMBL/GenBank/DDBJ whole genome shotgun (WGS) entry which is preliminary data.</text>
</comment>
<evidence type="ECO:0000313" key="3">
    <source>
        <dbReference type="Proteomes" id="UP001501303"/>
    </source>
</evidence>
<dbReference type="EMBL" id="BAAAMJ010000058">
    <property type="protein sequence ID" value="GAA1930479.1"/>
    <property type="molecule type" value="Genomic_DNA"/>
</dbReference>
<accession>A0ABP5B735</accession>
<dbReference type="Pfam" id="PF22818">
    <property type="entry name" value="ApeI-like"/>
    <property type="match status" value="1"/>
</dbReference>